<protein>
    <recommendedName>
        <fullName evidence="3">Muconolactone isomerase domain-containing protein</fullName>
    </recommendedName>
</protein>
<keyword evidence="2" id="KW-1185">Reference proteome</keyword>
<organism evidence="1 2">
    <name type="scientific">Ruegeria spongiae</name>
    <dbReference type="NCBI Taxonomy" id="2942209"/>
    <lineage>
        <taxon>Bacteria</taxon>
        <taxon>Pseudomonadati</taxon>
        <taxon>Pseudomonadota</taxon>
        <taxon>Alphaproteobacteria</taxon>
        <taxon>Rhodobacterales</taxon>
        <taxon>Roseobacteraceae</taxon>
        <taxon>Ruegeria</taxon>
    </lineage>
</organism>
<evidence type="ECO:0008006" key="3">
    <source>
        <dbReference type="Google" id="ProtNLM"/>
    </source>
</evidence>
<comment type="caution">
    <text evidence="1">The sequence shown here is derived from an EMBL/GenBank/DDBJ whole genome shotgun (WGS) entry which is preliminary data.</text>
</comment>
<evidence type="ECO:0000313" key="1">
    <source>
        <dbReference type="EMBL" id="MCL6285066.1"/>
    </source>
</evidence>
<dbReference type="RefSeq" id="WP_249711495.1">
    <property type="nucleotide sequence ID" value="NZ_JAMFMB010000021.1"/>
</dbReference>
<accession>A0ABT0Q5B2</accession>
<reference evidence="1" key="1">
    <citation type="submission" date="2022-05" db="EMBL/GenBank/DDBJ databases">
        <authorList>
            <person name="Park J.-S."/>
        </authorList>
    </citation>
    <scope>NUCLEOTIDE SEQUENCE</scope>
    <source>
        <strain evidence="1">2012CJ41-6</strain>
    </source>
</reference>
<proteinExistence type="predicted"/>
<evidence type="ECO:0000313" key="2">
    <source>
        <dbReference type="Proteomes" id="UP001203880"/>
    </source>
</evidence>
<gene>
    <name evidence="1" type="ORF">M3P21_16155</name>
</gene>
<dbReference type="Proteomes" id="UP001203880">
    <property type="component" value="Unassembled WGS sequence"/>
</dbReference>
<name>A0ABT0Q5B2_9RHOB</name>
<dbReference type="EMBL" id="JAMFMB010000021">
    <property type="protein sequence ID" value="MCL6285066.1"/>
    <property type="molecule type" value="Genomic_DNA"/>
</dbReference>
<sequence length="92" mass="10147">MRLMLKFTIPVEKGNQAERDGTLGKAIADLVREVNAEASYFALEDGKRMGIVIFEESDQARMPAINEPLFAALDAAIEIQPVLTAEDLQRAL</sequence>